<evidence type="ECO:0000256" key="4">
    <source>
        <dbReference type="ARBA" id="ARBA00023180"/>
    </source>
</evidence>
<gene>
    <name evidence="8" type="primary">LOC110199329</name>
</gene>
<dbReference type="GO" id="GO:0098553">
    <property type="term" value="C:lumenal side of endoplasmic reticulum membrane"/>
    <property type="evidence" value="ECO:0007669"/>
    <property type="project" value="UniProtKB-ARBA"/>
</dbReference>
<dbReference type="GO" id="GO:0002476">
    <property type="term" value="P:antigen processing and presentation of endogenous peptide antigen via MHC class Ib"/>
    <property type="evidence" value="ECO:0007669"/>
    <property type="project" value="TreeGrafter"/>
</dbReference>
<dbReference type="GO" id="GO:0030670">
    <property type="term" value="C:phagocytic vesicle membrane"/>
    <property type="evidence" value="ECO:0007669"/>
    <property type="project" value="UniProtKB-ARBA"/>
</dbReference>
<dbReference type="InParanoid" id="A0A6P5JFD5"/>
<comment type="subcellular location">
    <subcellularLocation>
        <location evidence="1">Membrane</location>
        <topology evidence="1">Single-pass type I membrane protein</topology>
    </subcellularLocation>
</comment>
<dbReference type="Pfam" id="PF00129">
    <property type="entry name" value="MHC_I"/>
    <property type="match status" value="1"/>
</dbReference>
<dbReference type="InterPro" id="IPR050208">
    <property type="entry name" value="MHC_class-I_related"/>
</dbReference>
<keyword evidence="7" id="KW-1185">Reference proteome</keyword>
<keyword evidence="4" id="KW-0325">Glycoprotein</keyword>
<keyword evidence="2" id="KW-0391">Immunity</keyword>
<dbReference type="PANTHER" id="PTHR16675">
    <property type="entry name" value="MHC CLASS I-RELATED"/>
    <property type="match status" value="1"/>
</dbReference>
<dbReference type="InterPro" id="IPR001039">
    <property type="entry name" value="MHC_I_a_a1/a2"/>
</dbReference>
<comment type="similarity">
    <text evidence="5">Belongs to the MHC class I family.</text>
</comment>
<proteinExistence type="inferred from homology"/>
<dbReference type="KEGG" id="pcw:110199329"/>
<dbReference type="GO" id="GO:0002486">
    <property type="term" value="P:antigen processing and presentation of endogenous peptide antigen via MHC class I via ER pathway, TAP-independent"/>
    <property type="evidence" value="ECO:0007669"/>
    <property type="project" value="TreeGrafter"/>
</dbReference>
<dbReference type="GO" id="GO:0005102">
    <property type="term" value="F:signaling receptor binding"/>
    <property type="evidence" value="ECO:0007669"/>
    <property type="project" value="TreeGrafter"/>
</dbReference>
<evidence type="ECO:0000256" key="3">
    <source>
        <dbReference type="ARBA" id="ARBA00023136"/>
    </source>
</evidence>
<dbReference type="SUPFAM" id="SSF54452">
    <property type="entry name" value="MHC antigen-recognition domain"/>
    <property type="match status" value="1"/>
</dbReference>
<dbReference type="RefSeq" id="XP_020829779.1">
    <property type="nucleotide sequence ID" value="XM_020974120.1"/>
</dbReference>
<name>A0A6P5JFD5_PHACI</name>
<reference evidence="8" key="1">
    <citation type="submission" date="2025-08" db="UniProtKB">
        <authorList>
            <consortium name="RefSeq"/>
        </authorList>
    </citation>
    <scope>IDENTIFICATION</scope>
    <source>
        <tissue evidence="8">Spleen</tissue>
    </source>
</reference>
<keyword evidence="3" id="KW-0472">Membrane</keyword>
<dbReference type="Gene3D" id="3.30.500.10">
    <property type="entry name" value="MHC class I-like antigen recognition-like"/>
    <property type="match status" value="1"/>
</dbReference>
<organism evidence="7 8">
    <name type="scientific">Phascolarctos cinereus</name>
    <name type="common">Koala</name>
    <dbReference type="NCBI Taxonomy" id="38626"/>
    <lineage>
        <taxon>Eukaryota</taxon>
        <taxon>Metazoa</taxon>
        <taxon>Chordata</taxon>
        <taxon>Craniata</taxon>
        <taxon>Vertebrata</taxon>
        <taxon>Euteleostomi</taxon>
        <taxon>Mammalia</taxon>
        <taxon>Metatheria</taxon>
        <taxon>Diprotodontia</taxon>
        <taxon>Phascolarctidae</taxon>
        <taxon>Phascolarctos</taxon>
    </lineage>
</organism>
<sequence length="134" mass="15095">MYGCEVSPDLTFKRGFEQNAYDGHDYIALDTETYTWTASVPEAVNTKRKWEAERSIMEGEKVYPEEECVQWVHKYLEIGKEALKRIDPLFFPRDPHCPRWGDDPSVPGPGLLPCGDLSDLAEGWGGTAPGHGVH</sequence>
<evidence type="ECO:0000313" key="8">
    <source>
        <dbReference type="RefSeq" id="XP_020829779.1"/>
    </source>
</evidence>
<evidence type="ECO:0000256" key="2">
    <source>
        <dbReference type="ARBA" id="ARBA00022451"/>
    </source>
</evidence>
<evidence type="ECO:0000256" key="1">
    <source>
        <dbReference type="ARBA" id="ARBA00004479"/>
    </source>
</evidence>
<evidence type="ECO:0000259" key="6">
    <source>
        <dbReference type="Pfam" id="PF00129"/>
    </source>
</evidence>
<evidence type="ECO:0000313" key="7">
    <source>
        <dbReference type="Proteomes" id="UP000515140"/>
    </source>
</evidence>
<accession>A0A6P5JFD5</accession>
<dbReference type="GO" id="GO:0005615">
    <property type="term" value="C:extracellular space"/>
    <property type="evidence" value="ECO:0007669"/>
    <property type="project" value="TreeGrafter"/>
</dbReference>
<dbReference type="GO" id="GO:0042605">
    <property type="term" value="F:peptide antigen binding"/>
    <property type="evidence" value="ECO:0007669"/>
    <property type="project" value="TreeGrafter"/>
</dbReference>
<dbReference type="InterPro" id="IPR011162">
    <property type="entry name" value="MHC_I/II-like_Ag-recog"/>
</dbReference>
<dbReference type="PANTHER" id="PTHR16675:SF251">
    <property type="entry name" value="HLA CLASS I HISTOCOMPATIBILITY ANTIGEN, C ALPHA CHAIN"/>
    <property type="match status" value="1"/>
</dbReference>
<dbReference type="AlphaFoldDB" id="A0A6P5JFD5"/>
<dbReference type="PRINTS" id="PR01638">
    <property type="entry name" value="MHCCLASSI"/>
</dbReference>
<dbReference type="InterPro" id="IPR011161">
    <property type="entry name" value="MHC_I-like_Ag-recog"/>
</dbReference>
<dbReference type="InterPro" id="IPR037055">
    <property type="entry name" value="MHC_I-like_Ag-recog_sf"/>
</dbReference>
<keyword evidence="2" id="KW-0490">MHC I</keyword>
<feature type="domain" description="MHC class I-like antigen recognition-like" evidence="6">
    <location>
        <begin position="1"/>
        <end position="83"/>
    </location>
</feature>
<evidence type="ECO:0000256" key="5">
    <source>
        <dbReference type="RuleBase" id="RU004439"/>
    </source>
</evidence>
<dbReference type="GO" id="GO:0001916">
    <property type="term" value="P:positive regulation of T cell mediated cytotoxicity"/>
    <property type="evidence" value="ECO:0007669"/>
    <property type="project" value="TreeGrafter"/>
</dbReference>
<protein>
    <submittedName>
        <fullName evidence="8">HLA class I histocompatibility antigen, alpha chain H isoform X1</fullName>
    </submittedName>
</protein>
<dbReference type="GeneID" id="110199329"/>
<dbReference type="GO" id="GO:0006955">
    <property type="term" value="P:immune response"/>
    <property type="evidence" value="ECO:0007669"/>
    <property type="project" value="TreeGrafter"/>
</dbReference>
<dbReference type="Proteomes" id="UP000515140">
    <property type="component" value="Unplaced"/>
</dbReference>
<dbReference type="GO" id="GO:0042612">
    <property type="term" value="C:MHC class I protein complex"/>
    <property type="evidence" value="ECO:0007669"/>
    <property type="project" value="UniProtKB-KW"/>
</dbReference>
<dbReference type="GO" id="GO:0009897">
    <property type="term" value="C:external side of plasma membrane"/>
    <property type="evidence" value="ECO:0007669"/>
    <property type="project" value="TreeGrafter"/>
</dbReference>